<dbReference type="RefSeq" id="XP_028883431.1">
    <property type="nucleotide sequence ID" value="XM_029025115.1"/>
</dbReference>
<dbReference type="AlphaFoldDB" id="A0A1X0NXE2"/>
<feature type="chain" id="PRO_5012846190" description="Transmembrane protein" evidence="2">
    <location>
        <begin position="29"/>
        <end position="266"/>
    </location>
</feature>
<keyword evidence="2" id="KW-0732">Signal</keyword>
<reference evidence="3 4" key="1">
    <citation type="submission" date="2017-03" db="EMBL/GenBank/DDBJ databases">
        <title>An alternative strategy for trypanosome survival in the mammalian bloodstream revealed through genome and transcriptome analysis of the ubiquitous bovine parasite Trypanosoma (Megatrypanum) theileri.</title>
        <authorList>
            <person name="Kelly S."/>
            <person name="Ivens A."/>
            <person name="Mott A."/>
            <person name="O'Neill E."/>
            <person name="Emms D."/>
            <person name="Macleod O."/>
            <person name="Voorheis P."/>
            <person name="Matthews J."/>
            <person name="Matthews K."/>
            <person name="Carrington M."/>
        </authorList>
    </citation>
    <scope>NUCLEOTIDE SEQUENCE [LARGE SCALE GENOMIC DNA]</scope>
    <source>
        <strain evidence="3">Edinburgh</strain>
    </source>
</reference>
<dbReference type="EMBL" id="NBCO01000012">
    <property type="protein sequence ID" value="ORC89365.1"/>
    <property type="molecule type" value="Genomic_DNA"/>
</dbReference>
<dbReference type="OrthoDB" id="248669at2759"/>
<dbReference type="VEuPathDB" id="TriTrypDB:TM35_000121400"/>
<evidence type="ECO:0000256" key="1">
    <source>
        <dbReference type="SAM" id="Phobius"/>
    </source>
</evidence>
<keyword evidence="4" id="KW-1185">Reference proteome</keyword>
<protein>
    <recommendedName>
        <fullName evidence="5">Transmembrane protein</fullName>
    </recommendedName>
</protein>
<keyword evidence="1" id="KW-1133">Transmembrane helix</keyword>
<sequence>MKSLYLRPVMLLLLSLLVLLFTNCGVDAWNFGEVIPVTIDLRLQREAPNLMVARDDVDDAEDMADNINNQNDNEGIPPAGMARGKVYTRPLPPEFCPRFGINRRVHHPAHSMFEYAHNTSRSPKQSLQDIAVRFQLERGLGKATAWIPLLQQTLRPSPFARQQPIPTDAVPTLAVVHFYFGYQGGTFNKLTTFRVDIEYSKTPHDDVELHYHWDEHRAYNPHRALSACAFVSVIATVVILHFVILRNGKFAQRIRKGQIIVRNHKE</sequence>
<keyword evidence="1" id="KW-0812">Transmembrane</keyword>
<feature type="signal peptide" evidence="2">
    <location>
        <begin position="1"/>
        <end position="28"/>
    </location>
</feature>
<comment type="caution">
    <text evidence="3">The sequence shown here is derived from an EMBL/GenBank/DDBJ whole genome shotgun (WGS) entry which is preliminary data.</text>
</comment>
<evidence type="ECO:0000313" key="3">
    <source>
        <dbReference type="EMBL" id="ORC89365.1"/>
    </source>
</evidence>
<keyword evidence="1" id="KW-0472">Membrane</keyword>
<proteinExistence type="predicted"/>
<accession>A0A1X0NXE2</accession>
<feature type="transmembrane region" description="Helical" evidence="1">
    <location>
        <begin position="224"/>
        <end position="245"/>
    </location>
</feature>
<organism evidence="3 4">
    <name type="scientific">Trypanosoma theileri</name>
    <dbReference type="NCBI Taxonomy" id="67003"/>
    <lineage>
        <taxon>Eukaryota</taxon>
        <taxon>Discoba</taxon>
        <taxon>Euglenozoa</taxon>
        <taxon>Kinetoplastea</taxon>
        <taxon>Metakinetoplastina</taxon>
        <taxon>Trypanosomatida</taxon>
        <taxon>Trypanosomatidae</taxon>
        <taxon>Trypanosoma</taxon>
    </lineage>
</organism>
<dbReference type="GeneID" id="39984895"/>
<evidence type="ECO:0000313" key="4">
    <source>
        <dbReference type="Proteomes" id="UP000192257"/>
    </source>
</evidence>
<name>A0A1X0NXE2_9TRYP</name>
<evidence type="ECO:0000256" key="2">
    <source>
        <dbReference type="SAM" id="SignalP"/>
    </source>
</evidence>
<gene>
    <name evidence="3" type="ORF">TM35_000121400</name>
</gene>
<evidence type="ECO:0008006" key="5">
    <source>
        <dbReference type="Google" id="ProtNLM"/>
    </source>
</evidence>
<dbReference type="Proteomes" id="UP000192257">
    <property type="component" value="Unassembled WGS sequence"/>
</dbReference>